<feature type="transmembrane region" description="Helical" evidence="1">
    <location>
        <begin position="16"/>
        <end position="33"/>
    </location>
</feature>
<keyword evidence="1" id="KW-0472">Membrane</keyword>
<feature type="transmembrane region" description="Helical" evidence="1">
    <location>
        <begin position="53"/>
        <end position="70"/>
    </location>
</feature>
<sequence>MHLPNNLRLYLFESNLLPLILFITMLLMVEIGWRVGKHFASKYHLKKIDASDTFMAAIFGLLALFTLWRLKWPQ</sequence>
<name>B1XUY3_POLNS</name>
<evidence type="ECO:0000256" key="1">
    <source>
        <dbReference type="SAM" id="Phobius"/>
    </source>
</evidence>
<dbReference type="EMBL" id="CP001010">
    <property type="protein sequence ID" value="ACB44160.1"/>
    <property type="molecule type" value="Genomic_DNA"/>
</dbReference>
<evidence type="ECO:0000313" key="2">
    <source>
        <dbReference type="EMBL" id="ACB44160.1"/>
    </source>
</evidence>
<keyword evidence="1" id="KW-0812">Transmembrane</keyword>
<accession>B1XUY3</accession>
<dbReference type="HOGENOM" id="CLU_2684696_0_0_4"/>
<dbReference type="AlphaFoldDB" id="B1XUY3"/>
<organism evidence="2">
    <name type="scientific">Polynucleobacter necessarius subsp. necessarius (strain STIR1)</name>
    <dbReference type="NCBI Taxonomy" id="452638"/>
    <lineage>
        <taxon>Bacteria</taxon>
        <taxon>Pseudomonadati</taxon>
        <taxon>Pseudomonadota</taxon>
        <taxon>Betaproteobacteria</taxon>
        <taxon>Burkholderiales</taxon>
        <taxon>Burkholderiaceae</taxon>
        <taxon>Polynucleobacter</taxon>
    </lineage>
</organism>
<dbReference type="KEGG" id="pne:Pnec_0975"/>
<gene>
    <name evidence="2" type="ordered locus">Pnec_0975</name>
</gene>
<protein>
    <submittedName>
        <fullName evidence="2">Uncharacterized protein</fullName>
    </submittedName>
</protein>
<reference evidence="2" key="1">
    <citation type="submission" date="2008-03" db="EMBL/GenBank/DDBJ databases">
        <title>Complete sequence of Polynucleobacter necessarius STIR1.</title>
        <authorList>
            <consortium name="US DOE Joint Genome Institute"/>
            <person name="Copeland A."/>
            <person name="Lucas S."/>
            <person name="Lapidus A."/>
            <person name="Barry K."/>
            <person name="Detter J.C."/>
            <person name="Glavina del Rio T."/>
            <person name="Hammon N."/>
            <person name="Israni S."/>
            <person name="Dalin E."/>
            <person name="Tice H."/>
            <person name="Pitluck S."/>
            <person name="Chain P."/>
            <person name="Malfatti S."/>
            <person name="Shin M."/>
            <person name="Vergez L."/>
            <person name="Schmutz J."/>
            <person name="Larimer F."/>
            <person name="Land M."/>
            <person name="Hauser L."/>
            <person name="Kyrpides N."/>
            <person name="Kim E."/>
            <person name="Hahn M."/>
            <person name="Richardson P."/>
        </authorList>
    </citation>
    <scope>NUCLEOTIDE SEQUENCE [LARGE SCALE GENOMIC DNA]</scope>
    <source>
        <strain evidence="2">STIR1</strain>
    </source>
</reference>
<proteinExistence type="predicted"/>
<keyword evidence="1" id="KW-1133">Transmembrane helix</keyword>